<protein>
    <recommendedName>
        <fullName evidence="4">Nucleotide-diphospho-sugar transferase domain-containing protein</fullName>
    </recommendedName>
</protein>
<keyword evidence="3" id="KW-1185">Reference proteome</keyword>
<evidence type="ECO:0000313" key="2">
    <source>
        <dbReference type="EMBL" id="KAG2424443.1"/>
    </source>
</evidence>
<reference evidence="2" key="1">
    <citation type="journal article" date="2020" name="bioRxiv">
        <title>Comparative genomics of Chlamydomonas.</title>
        <authorList>
            <person name="Craig R.J."/>
            <person name="Hasan A.R."/>
            <person name="Ness R.W."/>
            <person name="Keightley P.D."/>
        </authorList>
    </citation>
    <scope>NUCLEOTIDE SEQUENCE</scope>
    <source>
        <strain evidence="2">SAG 7.73</strain>
    </source>
</reference>
<evidence type="ECO:0008006" key="4">
    <source>
        <dbReference type="Google" id="ProtNLM"/>
    </source>
</evidence>
<organism evidence="2 3">
    <name type="scientific">Chlamydomonas incerta</name>
    <dbReference type="NCBI Taxonomy" id="51695"/>
    <lineage>
        <taxon>Eukaryota</taxon>
        <taxon>Viridiplantae</taxon>
        <taxon>Chlorophyta</taxon>
        <taxon>core chlorophytes</taxon>
        <taxon>Chlorophyceae</taxon>
        <taxon>CS clade</taxon>
        <taxon>Chlamydomonadales</taxon>
        <taxon>Chlamydomonadaceae</taxon>
        <taxon>Chlamydomonas</taxon>
    </lineage>
</organism>
<dbReference type="EMBL" id="JAEHOC010000065">
    <property type="protein sequence ID" value="KAG2424443.1"/>
    <property type="molecule type" value="Genomic_DNA"/>
</dbReference>
<gene>
    <name evidence="2" type="ORF">HXX76_014496</name>
</gene>
<evidence type="ECO:0000256" key="1">
    <source>
        <dbReference type="SAM" id="SignalP"/>
    </source>
</evidence>
<comment type="caution">
    <text evidence="2">The sequence shown here is derived from an EMBL/GenBank/DDBJ whole genome shotgun (WGS) entry which is preliminary data.</text>
</comment>
<name>A0A835SJ67_CHLIN</name>
<proteinExistence type="predicted"/>
<accession>A0A835SJ67</accession>
<evidence type="ECO:0000313" key="3">
    <source>
        <dbReference type="Proteomes" id="UP000650467"/>
    </source>
</evidence>
<feature type="signal peptide" evidence="1">
    <location>
        <begin position="1"/>
        <end position="19"/>
    </location>
</feature>
<dbReference type="Proteomes" id="UP000650467">
    <property type="component" value="Unassembled WGS sequence"/>
</dbReference>
<dbReference type="AlphaFoldDB" id="A0A835SJ67"/>
<feature type="chain" id="PRO_5032459385" description="Nucleotide-diphospho-sugar transferase domain-containing protein" evidence="1">
    <location>
        <begin position="20"/>
        <end position="827"/>
    </location>
</feature>
<sequence length="827" mass="90499">MSLWLLLVCLAAVAHRSVAAKHAHDMHLHQHYLSLKVCERRGGGAYCSWMQTKGYMGPLDSAAAIKEALAATEYKKEVILFSEDRMPEATQSLARFRNAGYSHIIGILPELAECHRLAHIFAPWAHEHGPLQCGTYATRDPATGRPYPVGFPFLARGIGMTVWWRKWYTAARAVALGYNVLALDSDNLVLGDLYWRVKAPESPLSEINLFTQAECGDCVNSGFVYIQNAAPNGPIAWMLYDMVQKVVRWAEDPSGIFDLSPKAKAANWIWSDDQESMSDVLYSAITGKPRFFILAHNLNMHKDPEAFAKLGVANGDELMKNVKPPKDKWNFKKYDLAGKPLAAVVCDDLPDLERCHREVATSTRLMTAELHMPHSGGQWPGSLGGYPFNKTLGPITLAYRQSFKDLGVPLPPDPEDPATEAAARATPKEMYGLVHVRPSVEGGEYPAGWLESTWYRTGRHGLWHTHLLQHEFQSFAHIHASLFPGDFQKQLVMQAAGIYDWRVGARLAGGAAKPYYAYDPSENLAQPEMRRVVAYLDGVVGPWLTKKEVVQAASGLAQIAVALGAAVAWPAVDCSSDWVQLRPGMTGYSALMRTSSSGGANTSSTNTSATPGAAAAPVMRHSIPWTYLDTSFQTVPFGQSLEALKCMWPGFTWRDCLTSRRPHRPPVGRGLTPVEFEHLVQHSERQLAAEHGDWWASRQRLREAQPWLPRFGPVLRLAKDGPAATPLAAAPASAPPPAPGAALLHAVQYGELLELNAEALLQGGVGAGGGGAGGGGPEPPVPVLWVDRLVGGVAGLRGEAADLYGNWTKACRGLHYYDIPERDRTNW</sequence>
<keyword evidence="1" id="KW-0732">Signal</keyword>
<dbReference type="OrthoDB" id="515978at2759"/>